<protein>
    <recommendedName>
        <fullName evidence="3">Lipoprotein</fullName>
    </recommendedName>
</protein>
<gene>
    <name evidence="1" type="ORF">QOZ94_001616</name>
</gene>
<dbReference type="EMBL" id="JAUSVY010000003">
    <property type="protein sequence ID" value="MDQ0504834.1"/>
    <property type="molecule type" value="Genomic_DNA"/>
</dbReference>
<evidence type="ECO:0000313" key="2">
    <source>
        <dbReference type="Proteomes" id="UP001241747"/>
    </source>
</evidence>
<evidence type="ECO:0008006" key="3">
    <source>
        <dbReference type="Google" id="ProtNLM"/>
    </source>
</evidence>
<dbReference type="PROSITE" id="PS51257">
    <property type="entry name" value="PROKAR_LIPOPROTEIN"/>
    <property type="match status" value="1"/>
</dbReference>
<proteinExistence type="predicted"/>
<name>A0ABU0LCF6_XANAG</name>
<dbReference type="Proteomes" id="UP001241747">
    <property type="component" value="Unassembled WGS sequence"/>
</dbReference>
<organism evidence="1 2">
    <name type="scientific">Xanthobacter agilis</name>
    <dbReference type="NCBI Taxonomy" id="47492"/>
    <lineage>
        <taxon>Bacteria</taxon>
        <taxon>Pseudomonadati</taxon>
        <taxon>Pseudomonadota</taxon>
        <taxon>Alphaproteobacteria</taxon>
        <taxon>Hyphomicrobiales</taxon>
        <taxon>Xanthobacteraceae</taxon>
        <taxon>Xanthobacter</taxon>
    </lineage>
</organism>
<comment type="caution">
    <text evidence="1">The sequence shown here is derived from an EMBL/GenBank/DDBJ whole genome shotgun (WGS) entry which is preliminary data.</text>
</comment>
<keyword evidence="2" id="KW-1185">Reference proteome</keyword>
<sequence length="167" mass="18308">MGNGVRTAKAEAGRKGFARLAGFGAATLALVLGCATPKAEAANLLELNFWLSGPNYSGNVPACDEQAALNLIAQRFGETESRFWSSDLTITQFEHLSEIAFRPWGPEYLPRRYCRGTVYTSDARKRQIYYAIVEDGGFVGASWGVQWCVVGLDREYADAPSCKMVQP</sequence>
<reference evidence="1 2" key="1">
    <citation type="submission" date="2023-07" db="EMBL/GenBank/DDBJ databases">
        <title>Genomic Encyclopedia of Type Strains, Phase IV (KMG-IV): sequencing the most valuable type-strain genomes for metagenomic binning, comparative biology and taxonomic classification.</title>
        <authorList>
            <person name="Goeker M."/>
        </authorList>
    </citation>
    <scope>NUCLEOTIDE SEQUENCE [LARGE SCALE GENOMIC DNA]</scope>
    <source>
        <strain evidence="1 2">DSM 3770</strain>
    </source>
</reference>
<evidence type="ECO:0000313" key="1">
    <source>
        <dbReference type="EMBL" id="MDQ0504834.1"/>
    </source>
</evidence>
<dbReference type="RefSeq" id="WP_237346798.1">
    <property type="nucleotide sequence ID" value="NZ_JABWGX010000023.1"/>
</dbReference>
<accession>A0ABU0LCF6</accession>